<evidence type="ECO:0000313" key="7">
    <source>
        <dbReference type="EMBL" id="OZI40388.1"/>
    </source>
</evidence>
<comment type="caution">
    <text evidence="7">The sequence shown here is derived from an EMBL/GenBank/DDBJ whole genome shotgun (WGS) entry which is preliminary data.</text>
</comment>
<accession>A0A261SSN8</accession>
<dbReference type="Proteomes" id="UP000217005">
    <property type="component" value="Unassembled WGS sequence"/>
</dbReference>
<evidence type="ECO:0000256" key="1">
    <source>
        <dbReference type="ARBA" id="ARBA00004370"/>
    </source>
</evidence>
<keyword evidence="5 6" id="KW-0472">Membrane</keyword>
<dbReference type="GO" id="GO:0005886">
    <property type="term" value="C:plasma membrane"/>
    <property type="evidence" value="ECO:0007669"/>
    <property type="project" value="UniProtKB-SubCell"/>
</dbReference>
<dbReference type="Pfam" id="PF02104">
    <property type="entry name" value="SURF1"/>
    <property type="match status" value="1"/>
</dbReference>
<keyword evidence="3 6" id="KW-0812">Transmembrane</keyword>
<dbReference type="InterPro" id="IPR002994">
    <property type="entry name" value="Surf1/Shy1"/>
</dbReference>
<evidence type="ECO:0000256" key="4">
    <source>
        <dbReference type="ARBA" id="ARBA00022989"/>
    </source>
</evidence>
<dbReference type="PANTHER" id="PTHR23427:SF2">
    <property type="entry name" value="SURFEIT LOCUS PROTEIN 1"/>
    <property type="match status" value="1"/>
</dbReference>
<sequence length="258" mass="27714">MASSQSRRKTILALMLLAVVIAVTVSMGRWQLRRADERRAIAAAIEAGRKQAPLALSGGQDPAVYVPWRAASASGVWRPGMSVWLENRNHQGRPGYWLATPLVLADGAHALLVLRGWVARRPGSQEAPAVPPETGPATVQGELAARVPRLFELWSLGGAGAGRLPAQMGAGPAPVLQNLDLGDYAKATGLALLPVVLMQTAPQDEAFVRDWPQPSIDYNQNQGYALQWFGFAAIAALGGLVVAWRAWSRARRRPNAQP</sequence>
<proteinExistence type="inferred from homology"/>
<comment type="caution">
    <text evidence="6">Lacks conserved residue(s) required for the propagation of feature annotation.</text>
</comment>
<protein>
    <recommendedName>
        <fullName evidence="6">SURF1-like protein</fullName>
    </recommendedName>
</protein>
<evidence type="ECO:0000256" key="6">
    <source>
        <dbReference type="RuleBase" id="RU363076"/>
    </source>
</evidence>
<dbReference type="InterPro" id="IPR045214">
    <property type="entry name" value="Surf1/Surf4"/>
</dbReference>
<evidence type="ECO:0000256" key="5">
    <source>
        <dbReference type="ARBA" id="ARBA00023136"/>
    </source>
</evidence>
<dbReference type="PROSITE" id="PS50895">
    <property type="entry name" value="SURF1"/>
    <property type="match status" value="1"/>
</dbReference>
<dbReference type="CDD" id="cd06662">
    <property type="entry name" value="SURF1"/>
    <property type="match status" value="1"/>
</dbReference>
<dbReference type="EMBL" id="NEVL01000001">
    <property type="protein sequence ID" value="OZI40388.1"/>
    <property type="molecule type" value="Genomic_DNA"/>
</dbReference>
<dbReference type="RefSeq" id="WP_094824506.1">
    <property type="nucleotide sequence ID" value="NZ_NEVL01000001.1"/>
</dbReference>
<feature type="transmembrane region" description="Helical" evidence="6">
    <location>
        <begin position="225"/>
        <end position="247"/>
    </location>
</feature>
<evidence type="ECO:0000313" key="8">
    <source>
        <dbReference type="Proteomes" id="UP000217005"/>
    </source>
</evidence>
<keyword evidence="6" id="KW-1003">Cell membrane</keyword>
<name>A0A261SSN8_9BORD</name>
<evidence type="ECO:0000256" key="3">
    <source>
        <dbReference type="ARBA" id="ARBA00022692"/>
    </source>
</evidence>
<gene>
    <name evidence="7" type="ORF">CEG14_01060</name>
</gene>
<organism evidence="7 8">
    <name type="scientific">Bordetella genomosp. 1</name>
    <dbReference type="NCBI Taxonomy" id="1395607"/>
    <lineage>
        <taxon>Bacteria</taxon>
        <taxon>Pseudomonadati</taxon>
        <taxon>Pseudomonadota</taxon>
        <taxon>Betaproteobacteria</taxon>
        <taxon>Burkholderiales</taxon>
        <taxon>Alcaligenaceae</taxon>
        <taxon>Bordetella</taxon>
    </lineage>
</organism>
<dbReference type="AlphaFoldDB" id="A0A261SSN8"/>
<dbReference type="PANTHER" id="PTHR23427">
    <property type="entry name" value="SURFEIT LOCUS PROTEIN"/>
    <property type="match status" value="1"/>
</dbReference>
<comment type="subcellular location">
    <subcellularLocation>
        <location evidence="6">Cell membrane</location>
        <topology evidence="6">Multi-pass membrane protein</topology>
    </subcellularLocation>
    <subcellularLocation>
        <location evidence="1">Membrane</location>
    </subcellularLocation>
</comment>
<comment type="similarity">
    <text evidence="2 6">Belongs to the SURF1 family.</text>
</comment>
<evidence type="ECO:0000256" key="2">
    <source>
        <dbReference type="ARBA" id="ARBA00007165"/>
    </source>
</evidence>
<keyword evidence="4 6" id="KW-1133">Transmembrane helix</keyword>
<reference evidence="7 8" key="1">
    <citation type="submission" date="2017-05" db="EMBL/GenBank/DDBJ databases">
        <title>Complete and WGS of Bordetella genogroups.</title>
        <authorList>
            <person name="Spilker T."/>
            <person name="LiPuma J."/>
        </authorList>
    </citation>
    <scope>NUCLEOTIDE SEQUENCE [LARGE SCALE GENOMIC DNA]</scope>
    <source>
        <strain evidence="7 8">AU17610</strain>
    </source>
</reference>
<dbReference type="OrthoDB" id="9789940at2"/>